<dbReference type="KEGG" id="btu:BT0536A"/>
<proteinExistence type="predicted"/>
<gene>
    <name evidence="1" type="ordered locus">BT0536A</name>
</gene>
<name>A0ABF7PVT0_BORT9</name>
<keyword evidence="2" id="KW-1185">Reference proteome</keyword>
<organism evidence="1 2">
    <name type="scientific">Borrelia turicatae (strain 91E135)</name>
    <dbReference type="NCBI Taxonomy" id="314724"/>
    <lineage>
        <taxon>Bacteria</taxon>
        <taxon>Pseudomonadati</taxon>
        <taxon>Spirochaetota</taxon>
        <taxon>Spirochaetia</taxon>
        <taxon>Spirochaetales</taxon>
        <taxon>Borreliaceae</taxon>
        <taxon>Borrelia</taxon>
    </lineage>
</organism>
<evidence type="ECO:0000313" key="1">
    <source>
        <dbReference type="EMBL" id="AAX17859.1"/>
    </source>
</evidence>
<reference evidence="2" key="1">
    <citation type="submission" date="2004-12" db="EMBL/GenBank/DDBJ databases">
        <title>The genome sequence of Borrelia hermsii and Borrelia turicatae: comparative analysis of two agents of endemic N. America relapsing fever.</title>
        <authorList>
            <person name="Porcella S.F."/>
            <person name="Raffel S.J."/>
            <person name="Schrumpf M.E."/>
            <person name="Montgomery B."/>
            <person name="Smith T."/>
            <person name="Schwan T.G."/>
        </authorList>
    </citation>
    <scope>NUCLEOTIDE SEQUENCE [LARGE SCALE GENOMIC DNA]</scope>
    <source>
        <strain evidence="2">91E135</strain>
    </source>
</reference>
<protein>
    <submittedName>
        <fullName evidence="1">Uncharacterized protein</fullName>
    </submittedName>
</protein>
<sequence>MYIIMKNILAVLILLTSFYIIYANKKEIKFSISHNNQKKIYYDEDKINHIVLNLQINENASIEINTQDKNYSYNIPKIINQDKILTIEIKMNNIKSINLNNIIIKNSKNKTARSNPQKFKILINQNEYFIKFNLNNNMFPIIGFKAKEIILSPMITNLCSEKESQKIVLSNFVKYTSLNNKNDEIKSTKNNNMIQISEIGYIDMNAYYDINKPINSDLKFIFNYKKENYRRDSFELFKLIAEPDIYVLKFKNLNDQSLMLKRIAFFIEKKGFRGMLLSNNELKNKVGWKGHNYRLKDIITFFNVAQKSNIKLNKEEIILKNLIIINKLAHIENNTIKIKDKSRNIAFATYAEDETMSKTAQMTIFMHEILHMYFFTDNNFNKAIFNFWNKNVSSKDKKAWIKFLDNKGYDVKSQYLIINEFFTYTTQISKKDIAKYLTNSKYFSKFGLKRYEKWAITLEELLWKSKGLIAGELLILFEGKI</sequence>
<dbReference type="Proteomes" id="UP000001205">
    <property type="component" value="Chromosome"/>
</dbReference>
<dbReference type="AlphaFoldDB" id="A0ABF7PVT0"/>
<dbReference type="EMBL" id="CP000049">
    <property type="protein sequence ID" value="AAX17859.1"/>
    <property type="molecule type" value="Genomic_DNA"/>
</dbReference>
<evidence type="ECO:0000313" key="2">
    <source>
        <dbReference type="Proteomes" id="UP000001205"/>
    </source>
</evidence>
<accession>A0ABF7PVT0</accession>